<comment type="caution">
    <text evidence="2">The sequence shown here is derived from an EMBL/GenBank/DDBJ whole genome shotgun (WGS) entry which is preliminary data.</text>
</comment>
<dbReference type="Pfam" id="PF01610">
    <property type="entry name" value="DDE_Tnp_ISL3"/>
    <property type="match status" value="1"/>
</dbReference>
<evidence type="ECO:0000313" key="2">
    <source>
        <dbReference type="EMBL" id="TFH94105.1"/>
    </source>
</evidence>
<dbReference type="EMBL" id="SPNC01000188">
    <property type="protein sequence ID" value="TFH94105.1"/>
    <property type="molecule type" value="Genomic_DNA"/>
</dbReference>
<dbReference type="InterPro" id="IPR002560">
    <property type="entry name" value="Transposase_DDE"/>
</dbReference>
<dbReference type="OrthoDB" id="1014181at2"/>
<sequence>EGINNKIKVMKRNAYGYRDDEYFKLRLFALHDCRITRNVG</sequence>
<protein>
    <recommendedName>
        <fullName evidence="1">Transposase IS204/IS1001/IS1096/IS1165 DDE domain-containing protein</fullName>
    </recommendedName>
</protein>
<proteinExistence type="predicted"/>
<dbReference type="Proteomes" id="UP000297225">
    <property type="component" value="Unassembled WGS sequence"/>
</dbReference>
<name>A0A4Y8WP04_9PORP</name>
<dbReference type="AlphaFoldDB" id="A0A4Y8WP04"/>
<accession>A0A4Y8WP04</accession>
<feature type="non-terminal residue" evidence="2">
    <location>
        <position position="1"/>
    </location>
</feature>
<reference evidence="2 3" key="1">
    <citation type="submission" date="2019-03" db="EMBL/GenBank/DDBJ databases">
        <title>Porphyromonas levii Isolated from the Uterus of Dairy Cows.</title>
        <authorList>
            <person name="Francis A.M."/>
        </authorList>
    </citation>
    <scope>NUCLEOTIDE SEQUENCE [LARGE SCALE GENOMIC DNA]</scope>
    <source>
        <strain evidence="2 3">AF5678</strain>
    </source>
</reference>
<feature type="domain" description="Transposase IS204/IS1001/IS1096/IS1165 DDE" evidence="1">
    <location>
        <begin position="1"/>
        <end position="27"/>
    </location>
</feature>
<gene>
    <name evidence="2" type="ORF">E4P47_08925</name>
</gene>
<organism evidence="2 3">
    <name type="scientific">Porphyromonas levii</name>
    <dbReference type="NCBI Taxonomy" id="28114"/>
    <lineage>
        <taxon>Bacteria</taxon>
        <taxon>Pseudomonadati</taxon>
        <taxon>Bacteroidota</taxon>
        <taxon>Bacteroidia</taxon>
        <taxon>Bacteroidales</taxon>
        <taxon>Porphyromonadaceae</taxon>
        <taxon>Porphyromonas</taxon>
    </lineage>
</organism>
<evidence type="ECO:0000259" key="1">
    <source>
        <dbReference type="Pfam" id="PF01610"/>
    </source>
</evidence>
<keyword evidence="3" id="KW-1185">Reference proteome</keyword>
<evidence type="ECO:0000313" key="3">
    <source>
        <dbReference type="Proteomes" id="UP000297225"/>
    </source>
</evidence>
<dbReference type="RefSeq" id="WP_018358428.1">
    <property type="nucleotide sequence ID" value="NZ_JADRFT010000011.1"/>
</dbReference>